<name>A0AAD5FW03_SILAS</name>
<accession>A0AAD5FW03</accession>
<evidence type="ECO:0000313" key="1">
    <source>
        <dbReference type="EMBL" id="KAI5630132.1"/>
    </source>
</evidence>
<keyword evidence="2" id="KW-1185">Reference proteome</keyword>
<dbReference type="AlphaFoldDB" id="A0AAD5FW03"/>
<dbReference type="EMBL" id="MU530483">
    <property type="protein sequence ID" value="KAI5630132.1"/>
    <property type="molecule type" value="Genomic_DNA"/>
</dbReference>
<sequence>PRNIFLHGHECLVIISDCGLAVTDNVMDENEECSGCHICGNADMYIVGVIAVELFQSFGTEMERVQTLRDLGKGMVPDDLYKTWPVLTKK</sequence>
<feature type="non-terminal residue" evidence="1">
    <location>
        <position position="90"/>
    </location>
</feature>
<keyword evidence="1" id="KW-0418">Kinase</keyword>
<keyword evidence="1" id="KW-0396">Initiation factor</keyword>
<reference evidence="1" key="1">
    <citation type="submission" date="2018-07" db="EMBL/GenBank/DDBJ databases">
        <title>Comparative genomics of catfishes provides insights into carnivory and benthic adaptation.</title>
        <authorList>
            <person name="Zhang Y."/>
            <person name="Wang D."/>
            <person name="Peng Z."/>
            <person name="Zheng S."/>
            <person name="Shao F."/>
            <person name="Tao W."/>
        </authorList>
    </citation>
    <scope>NUCLEOTIDE SEQUENCE</scope>
    <source>
        <strain evidence="1">Chongqing</strain>
    </source>
</reference>
<evidence type="ECO:0000313" key="2">
    <source>
        <dbReference type="Proteomes" id="UP001205998"/>
    </source>
</evidence>
<keyword evidence="1" id="KW-0648">Protein biosynthesis</keyword>
<keyword evidence="1" id="KW-0808">Transferase</keyword>
<dbReference type="GO" id="GO:0003743">
    <property type="term" value="F:translation initiation factor activity"/>
    <property type="evidence" value="ECO:0007669"/>
    <property type="project" value="UniProtKB-KW"/>
</dbReference>
<dbReference type="Proteomes" id="UP001205998">
    <property type="component" value="Unassembled WGS sequence"/>
</dbReference>
<protein>
    <submittedName>
        <fullName evidence="1">Eukaryotic translation initiation factor 2-alpha kinase 1</fullName>
    </submittedName>
</protein>
<organism evidence="1 2">
    <name type="scientific">Silurus asotus</name>
    <name type="common">Amur catfish</name>
    <name type="synonym">Parasilurus asotus</name>
    <dbReference type="NCBI Taxonomy" id="30991"/>
    <lineage>
        <taxon>Eukaryota</taxon>
        <taxon>Metazoa</taxon>
        <taxon>Chordata</taxon>
        <taxon>Craniata</taxon>
        <taxon>Vertebrata</taxon>
        <taxon>Euteleostomi</taxon>
        <taxon>Actinopterygii</taxon>
        <taxon>Neopterygii</taxon>
        <taxon>Teleostei</taxon>
        <taxon>Ostariophysi</taxon>
        <taxon>Siluriformes</taxon>
        <taxon>Siluridae</taxon>
        <taxon>Silurus</taxon>
    </lineage>
</organism>
<dbReference type="GO" id="GO:0016301">
    <property type="term" value="F:kinase activity"/>
    <property type="evidence" value="ECO:0007669"/>
    <property type="project" value="UniProtKB-KW"/>
</dbReference>
<proteinExistence type="predicted"/>
<comment type="caution">
    <text evidence="1">The sequence shown here is derived from an EMBL/GenBank/DDBJ whole genome shotgun (WGS) entry which is preliminary data.</text>
</comment>
<gene>
    <name evidence="1" type="ORF">C0J50_10377</name>
</gene>